<keyword evidence="2" id="KW-1185">Reference proteome</keyword>
<dbReference type="EMBL" id="LGUB01000036">
    <property type="protein sequence ID" value="KRH94733.1"/>
    <property type="molecule type" value="Genomic_DNA"/>
</dbReference>
<reference evidence="1 2" key="1">
    <citation type="submission" date="2015-07" db="EMBL/GenBank/DDBJ databases">
        <title>The genome of Pseudoloma neurophilia, a relevant intracellular parasite of the zebrafish.</title>
        <authorList>
            <person name="Ndikumana S."/>
            <person name="Pelin A."/>
            <person name="Sanders J."/>
            <person name="Corradi N."/>
        </authorList>
    </citation>
    <scope>NUCLEOTIDE SEQUENCE [LARGE SCALE GENOMIC DNA]</scope>
    <source>
        <strain evidence="1 2">MK1</strain>
    </source>
</reference>
<protein>
    <submittedName>
        <fullName evidence="1">Uncharacterized protein</fullName>
    </submittedName>
</protein>
<evidence type="ECO:0000313" key="2">
    <source>
        <dbReference type="Proteomes" id="UP000051530"/>
    </source>
</evidence>
<proteinExistence type="predicted"/>
<comment type="caution">
    <text evidence="1">The sequence shown here is derived from an EMBL/GenBank/DDBJ whole genome shotgun (WGS) entry which is preliminary data.</text>
</comment>
<dbReference type="VEuPathDB" id="MicrosporidiaDB:M153_1570001721"/>
<evidence type="ECO:0000313" key="1">
    <source>
        <dbReference type="EMBL" id="KRH94733.1"/>
    </source>
</evidence>
<name>A0A0R0LZK9_9MICR</name>
<accession>A0A0R0LZK9</accession>
<dbReference type="Proteomes" id="UP000051530">
    <property type="component" value="Unassembled WGS sequence"/>
</dbReference>
<organism evidence="1 2">
    <name type="scientific">Pseudoloma neurophilia</name>
    <dbReference type="NCBI Taxonomy" id="146866"/>
    <lineage>
        <taxon>Eukaryota</taxon>
        <taxon>Fungi</taxon>
        <taxon>Fungi incertae sedis</taxon>
        <taxon>Microsporidia</taxon>
        <taxon>Pseudoloma</taxon>
    </lineage>
</organism>
<sequence>MMGILEKQKKTLKKSANCEMRQIYRKFYKKNTKTEISLETKKYF</sequence>
<dbReference type="AlphaFoldDB" id="A0A0R0LZK9"/>
<gene>
    <name evidence="1" type="ORF">M153_1570001721</name>
</gene>